<accession>A0A8R7Q0W6</accession>
<dbReference type="AlphaFoldDB" id="A0A8R7Q0W6"/>
<protein>
    <submittedName>
        <fullName evidence="1">Uncharacterized protein</fullName>
    </submittedName>
</protein>
<dbReference type="Gramene" id="TuG1812G0300005517.01.T01">
    <property type="protein sequence ID" value="TuG1812G0300005517.01.T01"/>
    <property type="gene ID" value="TuG1812G0300005517.01"/>
</dbReference>
<reference evidence="1" key="2">
    <citation type="submission" date="2018-03" db="EMBL/GenBank/DDBJ databases">
        <title>The Triticum urartu genome reveals the dynamic nature of wheat genome evolution.</title>
        <authorList>
            <person name="Ling H."/>
            <person name="Ma B."/>
            <person name="Shi X."/>
            <person name="Liu H."/>
            <person name="Dong L."/>
            <person name="Sun H."/>
            <person name="Cao Y."/>
            <person name="Gao Q."/>
            <person name="Zheng S."/>
            <person name="Li Y."/>
            <person name="Yu Y."/>
            <person name="Du H."/>
            <person name="Qi M."/>
            <person name="Li Y."/>
            <person name="Yu H."/>
            <person name="Cui Y."/>
            <person name="Wang N."/>
            <person name="Chen C."/>
            <person name="Wu H."/>
            <person name="Zhao Y."/>
            <person name="Zhang J."/>
            <person name="Li Y."/>
            <person name="Zhou W."/>
            <person name="Zhang B."/>
            <person name="Hu W."/>
            <person name="Eijk M."/>
            <person name="Tang J."/>
            <person name="Witsenboer H."/>
            <person name="Zhao S."/>
            <person name="Li Z."/>
            <person name="Zhang A."/>
            <person name="Wang D."/>
            <person name="Liang C."/>
        </authorList>
    </citation>
    <scope>NUCLEOTIDE SEQUENCE [LARGE SCALE GENOMIC DNA]</scope>
    <source>
        <strain evidence="1">cv. G1812</strain>
    </source>
</reference>
<name>A0A8R7Q0W6_TRIUA</name>
<organism evidence="1 2">
    <name type="scientific">Triticum urartu</name>
    <name type="common">Red wild einkorn</name>
    <name type="synonym">Crithodium urartu</name>
    <dbReference type="NCBI Taxonomy" id="4572"/>
    <lineage>
        <taxon>Eukaryota</taxon>
        <taxon>Viridiplantae</taxon>
        <taxon>Streptophyta</taxon>
        <taxon>Embryophyta</taxon>
        <taxon>Tracheophyta</taxon>
        <taxon>Spermatophyta</taxon>
        <taxon>Magnoliopsida</taxon>
        <taxon>Liliopsida</taxon>
        <taxon>Poales</taxon>
        <taxon>Poaceae</taxon>
        <taxon>BOP clade</taxon>
        <taxon>Pooideae</taxon>
        <taxon>Triticodae</taxon>
        <taxon>Triticeae</taxon>
        <taxon>Triticinae</taxon>
        <taxon>Triticum</taxon>
    </lineage>
</organism>
<evidence type="ECO:0000313" key="1">
    <source>
        <dbReference type="EnsemblPlants" id="TuG1812G0300005517.01.T01"/>
    </source>
</evidence>
<dbReference type="EnsemblPlants" id="TuG1812G0300005517.01.T01">
    <property type="protein sequence ID" value="TuG1812G0300005517.01.T01"/>
    <property type="gene ID" value="TuG1812G0300005517.01"/>
</dbReference>
<evidence type="ECO:0000313" key="2">
    <source>
        <dbReference type="Proteomes" id="UP000015106"/>
    </source>
</evidence>
<reference evidence="1" key="3">
    <citation type="submission" date="2022-06" db="UniProtKB">
        <authorList>
            <consortium name="EnsemblPlants"/>
        </authorList>
    </citation>
    <scope>IDENTIFICATION</scope>
</reference>
<proteinExistence type="predicted"/>
<dbReference type="Proteomes" id="UP000015106">
    <property type="component" value="Chromosome 3"/>
</dbReference>
<keyword evidence="2" id="KW-1185">Reference proteome</keyword>
<sequence length="130" mass="13852">RSNPTPPNLLIPSFCTTQSLPSDHHPSALQGHPSASTCSPIWICAGRPPPSMAPPLLVPSPFWTSPCDTNAWRAPPPRPCSDHASIDATVENPLQLEQFTGVMEEALSSCIANMRNIVSARSSGSLKGKK</sequence>
<reference evidence="2" key="1">
    <citation type="journal article" date="2013" name="Nature">
        <title>Draft genome of the wheat A-genome progenitor Triticum urartu.</title>
        <authorList>
            <person name="Ling H.Q."/>
            <person name="Zhao S."/>
            <person name="Liu D."/>
            <person name="Wang J."/>
            <person name="Sun H."/>
            <person name="Zhang C."/>
            <person name="Fan H."/>
            <person name="Li D."/>
            <person name="Dong L."/>
            <person name="Tao Y."/>
            <person name="Gao C."/>
            <person name="Wu H."/>
            <person name="Li Y."/>
            <person name="Cui Y."/>
            <person name="Guo X."/>
            <person name="Zheng S."/>
            <person name="Wang B."/>
            <person name="Yu K."/>
            <person name="Liang Q."/>
            <person name="Yang W."/>
            <person name="Lou X."/>
            <person name="Chen J."/>
            <person name="Feng M."/>
            <person name="Jian J."/>
            <person name="Zhang X."/>
            <person name="Luo G."/>
            <person name="Jiang Y."/>
            <person name="Liu J."/>
            <person name="Wang Z."/>
            <person name="Sha Y."/>
            <person name="Zhang B."/>
            <person name="Wu H."/>
            <person name="Tang D."/>
            <person name="Shen Q."/>
            <person name="Xue P."/>
            <person name="Zou S."/>
            <person name="Wang X."/>
            <person name="Liu X."/>
            <person name="Wang F."/>
            <person name="Yang Y."/>
            <person name="An X."/>
            <person name="Dong Z."/>
            <person name="Zhang K."/>
            <person name="Zhang X."/>
            <person name="Luo M.C."/>
            <person name="Dvorak J."/>
            <person name="Tong Y."/>
            <person name="Wang J."/>
            <person name="Yang H."/>
            <person name="Li Z."/>
            <person name="Wang D."/>
            <person name="Zhang A."/>
            <person name="Wang J."/>
        </authorList>
    </citation>
    <scope>NUCLEOTIDE SEQUENCE</scope>
    <source>
        <strain evidence="2">cv. G1812</strain>
    </source>
</reference>